<dbReference type="GO" id="GO:0007635">
    <property type="term" value="P:chemosensory behavior"/>
    <property type="evidence" value="ECO:0007669"/>
    <property type="project" value="TreeGrafter"/>
</dbReference>
<feature type="transmembrane region" description="Helical" evidence="8">
    <location>
        <begin position="266"/>
        <end position="287"/>
    </location>
</feature>
<evidence type="ECO:0000256" key="7">
    <source>
        <dbReference type="ARBA" id="ARBA00023224"/>
    </source>
</evidence>
<evidence type="ECO:0000256" key="6">
    <source>
        <dbReference type="ARBA" id="ARBA00023170"/>
    </source>
</evidence>
<reference evidence="9" key="1">
    <citation type="journal article" date="2023" name="G3 (Bethesda)">
        <title>Whole genome assemblies of Zophobas morio and Tenebrio molitor.</title>
        <authorList>
            <person name="Kaur S."/>
            <person name="Stinson S.A."/>
            <person name="diCenzo G.C."/>
        </authorList>
    </citation>
    <scope>NUCLEOTIDE SEQUENCE</scope>
    <source>
        <strain evidence="9">QUZm001</strain>
    </source>
</reference>
<organism evidence="9 10">
    <name type="scientific">Zophobas morio</name>
    <dbReference type="NCBI Taxonomy" id="2755281"/>
    <lineage>
        <taxon>Eukaryota</taxon>
        <taxon>Metazoa</taxon>
        <taxon>Ecdysozoa</taxon>
        <taxon>Arthropoda</taxon>
        <taxon>Hexapoda</taxon>
        <taxon>Insecta</taxon>
        <taxon>Pterygota</taxon>
        <taxon>Neoptera</taxon>
        <taxon>Endopterygota</taxon>
        <taxon>Coleoptera</taxon>
        <taxon>Polyphaga</taxon>
        <taxon>Cucujiformia</taxon>
        <taxon>Tenebrionidae</taxon>
        <taxon>Zophobas</taxon>
    </lineage>
</organism>
<dbReference type="PANTHER" id="PTHR21143">
    <property type="entry name" value="INVERTEBRATE GUSTATORY RECEPTOR"/>
    <property type="match status" value="1"/>
</dbReference>
<dbReference type="GO" id="GO:0005886">
    <property type="term" value="C:plasma membrane"/>
    <property type="evidence" value="ECO:0007669"/>
    <property type="project" value="UniProtKB-SubCell"/>
</dbReference>
<evidence type="ECO:0000256" key="4">
    <source>
        <dbReference type="ARBA" id="ARBA00022989"/>
    </source>
</evidence>
<dbReference type="EMBL" id="JALNTZ010000006">
    <property type="protein sequence ID" value="KAJ3648634.1"/>
    <property type="molecule type" value="Genomic_DNA"/>
</dbReference>
<evidence type="ECO:0000313" key="9">
    <source>
        <dbReference type="EMBL" id="KAJ3648634.1"/>
    </source>
</evidence>
<comment type="function">
    <text evidence="8">Gustatory receptor which mediates acceptance or avoidance behavior, depending on its substrates.</text>
</comment>
<evidence type="ECO:0000256" key="5">
    <source>
        <dbReference type="ARBA" id="ARBA00023136"/>
    </source>
</evidence>
<evidence type="ECO:0000256" key="2">
    <source>
        <dbReference type="ARBA" id="ARBA00022475"/>
    </source>
</evidence>
<dbReference type="AlphaFoldDB" id="A0AA38I474"/>
<dbReference type="GO" id="GO:0030425">
    <property type="term" value="C:dendrite"/>
    <property type="evidence" value="ECO:0007669"/>
    <property type="project" value="TreeGrafter"/>
</dbReference>
<evidence type="ECO:0000256" key="8">
    <source>
        <dbReference type="RuleBase" id="RU363108"/>
    </source>
</evidence>
<dbReference type="GO" id="GO:0030424">
    <property type="term" value="C:axon"/>
    <property type="evidence" value="ECO:0007669"/>
    <property type="project" value="TreeGrafter"/>
</dbReference>
<dbReference type="GO" id="GO:0007165">
    <property type="term" value="P:signal transduction"/>
    <property type="evidence" value="ECO:0007669"/>
    <property type="project" value="UniProtKB-KW"/>
</dbReference>
<dbReference type="Proteomes" id="UP001168821">
    <property type="component" value="Unassembled WGS sequence"/>
</dbReference>
<evidence type="ECO:0000313" key="10">
    <source>
        <dbReference type="Proteomes" id="UP001168821"/>
    </source>
</evidence>
<keyword evidence="10" id="KW-1185">Reference proteome</keyword>
<dbReference type="GO" id="GO:0043025">
    <property type="term" value="C:neuronal cell body"/>
    <property type="evidence" value="ECO:0007669"/>
    <property type="project" value="TreeGrafter"/>
</dbReference>
<comment type="subcellular location">
    <subcellularLocation>
        <location evidence="1 8">Cell membrane</location>
        <topology evidence="1 8">Multi-pass membrane protein</topology>
    </subcellularLocation>
</comment>
<name>A0AA38I474_9CUCU</name>
<feature type="transmembrane region" description="Helical" evidence="8">
    <location>
        <begin position="70"/>
        <end position="94"/>
    </location>
</feature>
<keyword evidence="5 8" id="KW-0472">Membrane</keyword>
<gene>
    <name evidence="9" type="ORF">Zmor_020425</name>
</gene>
<keyword evidence="4 8" id="KW-1133">Transmembrane helix</keyword>
<dbReference type="PANTHER" id="PTHR21143:SF133">
    <property type="entry name" value="GUSTATORY AND PHEROMONE RECEPTOR 32A-RELATED"/>
    <property type="match status" value="1"/>
</dbReference>
<evidence type="ECO:0000256" key="1">
    <source>
        <dbReference type="ARBA" id="ARBA00004651"/>
    </source>
</evidence>
<accession>A0AA38I474</accession>
<feature type="transmembrane region" description="Helical" evidence="8">
    <location>
        <begin position="230"/>
        <end position="254"/>
    </location>
</feature>
<proteinExistence type="inferred from homology"/>
<keyword evidence="2 8" id="KW-1003">Cell membrane</keyword>
<comment type="similarity">
    <text evidence="8">Belongs to the insect chemoreceptor superfamily. Gustatory receptor (GR) family.</text>
</comment>
<feature type="transmembrane region" description="Helical" evidence="8">
    <location>
        <begin position="150"/>
        <end position="170"/>
    </location>
</feature>
<feature type="transmembrane region" description="Helical" evidence="8">
    <location>
        <begin position="125"/>
        <end position="144"/>
    </location>
</feature>
<keyword evidence="7 8" id="KW-0807">Transducer</keyword>
<dbReference type="GO" id="GO:0008049">
    <property type="term" value="P:male courtship behavior"/>
    <property type="evidence" value="ECO:0007669"/>
    <property type="project" value="TreeGrafter"/>
</dbReference>
<dbReference type="Pfam" id="PF08395">
    <property type="entry name" value="7tm_7"/>
    <property type="match status" value="1"/>
</dbReference>
<protein>
    <recommendedName>
        <fullName evidence="8">Gustatory receptor</fullName>
    </recommendedName>
</protein>
<evidence type="ECO:0000256" key="3">
    <source>
        <dbReference type="ARBA" id="ARBA00022692"/>
    </source>
</evidence>
<comment type="caution">
    <text evidence="9">The sequence shown here is derived from an EMBL/GenBank/DDBJ whole genome shotgun (WGS) entry which is preliminary data.</text>
</comment>
<feature type="transmembrane region" description="Helical" evidence="8">
    <location>
        <begin position="346"/>
        <end position="365"/>
    </location>
</feature>
<dbReference type="InterPro" id="IPR013604">
    <property type="entry name" value="7TM_chemorcpt"/>
</dbReference>
<feature type="transmembrane region" description="Helical" evidence="8">
    <location>
        <begin position="35"/>
        <end position="58"/>
    </location>
</feature>
<sequence>MNLIEDIPLCLRIIYRLCGIIQFTYEDSPRSFSQILLRLCPIAMFLFYCYTCVVWFGYLVASVNLLKLNVLQVEVMMTVWAVFTEITSMVIFTLRSHKLKMLFLKLEEIRIKPPFREKNKTERDWMKILVLIITFLNFTIEPLHVWGPGFLIMGFFVIPPVTCILNHLFLGDVLKIVRLQFKLINQQLQKKVSVAHIGFPLNKTENLKQLEELSFLHYDLVRLVLEISSYFDVTTLISIVLWFGNFIAAIYILIMMLNAPFQFKFLFSLMCNVFYYLLWLLMIVCMYSRTQKEANKTSTFIHQIWNQHSQKKDLNEGLRHLQLIACRFLNTKLIFNAKNFFRLDETFLHVMIAAVVTYLIILIQFRT</sequence>
<keyword evidence="3 8" id="KW-0812">Transmembrane</keyword>
<keyword evidence="6 8" id="KW-0675">Receptor</keyword>
<dbReference type="GO" id="GO:0050909">
    <property type="term" value="P:sensory perception of taste"/>
    <property type="evidence" value="ECO:0007669"/>
    <property type="project" value="InterPro"/>
</dbReference>